<dbReference type="PANTHER" id="PTHR13914:SF0">
    <property type="entry name" value="PROLINE DEHYDROGENASE 1, MITOCHONDRIAL"/>
    <property type="match status" value="1"/>
</dbReference>
<dbReference type="Pfam" id="PF01619">
    <property type="entry name" value="Pro_dh"/>
    <property type="match status" value="1"/>
</dbReference>
<dbReference type="EC" id="1.5.5.2" evidence="2 5"/>
<comment type="function">
    <text evidence="5">Converts proline to delta-1-pyrroline-5-carboxylate.</text>
</comment>
<name>A0A2R5G8D0_9STRA</name>
<evidence type="ECO:0000256" key="6">
    <source>
        <dbReference type="SAM" id="MobiDB-lite"/>
    </source>
</evidence>
<dbReference type="PANTHER" id="PTHR13914">
    <property type="entry name" value="PROLINE OXIDASE"/>
    <property type="match status" value="1"/>
</dbReference>
<evidence type="ECO:0000313" key="8">
    <source>
        <dbReference type="EMBL" id="GBG24301.1"/>
    </source>
</evidence>
<comment type="caution">
    <text evidence="8">The sequence shown here is derived from an EMBL/GenBank/DDBJ whole genome shotgun (WGS) entry which is preliminary data.</text>
</comment>
<dbReference type="GO" id="GO:0010133">
    <property type="term" value="P:L-proline catabolic process to L-glutamate"/>
    <property type="evidence" value="ECO:0007669"/>
    <property type="project" value="TreeGrafter"/>
</dbReference>
<keyword evidence="9" id="KW-1185">Reference proteome</keyword>
<comment type="catalytic activity">
    <reaction evidence="5">
        <text>L-proline + a quinone = (S)-1-pyrroline-5-carboxylate + a quinol + H(+)</text>
        <dbReference type="Rhea" id="RHEA:23784"/>
        <dbReference type="ChEBI" id="CHEBI:15378"/>
        <dbReference type="ChEBI" id="CHEBI:17388"/>
        <dbReference type="ChEBI" id="CHEBI:24646"/>
        <dbReference type="ChEBI" id="CHEBI:60039"/>
        <dbReference type="ChEBI" id="CHEBI:132124"/>
        <dbReference type="EC" id="1.5.5.2"/>
    </reaction>
</comment>
<evidence type="ECO:0000256" key="3">
    <source>
        <dbReference type="ARBA" id="ARBA00023002"/>
    </source>
</evidence>
<dbReference type="GO" id="GO:0005739">
    <property type="term" value="C:mitochondrion"/>
    <property type="evidence" value="ECO:0007669"/>
    <property type="project" value="TreeGrafter"/>
</dbReference>
<evidence type="ECO:0000256" key="4">
    <source>
        <dbReference type="ARBA" id="ARBA00023062"/>
    </source>
</evidence>
<evidence type="ECO:0000256" key="2">
    <source>
        <dbReference type="ARBA" id="ARBA00012695"/>
    </source>
</evidence>
<organism evidence="8 9">
    <name type="scientific">Hondaea fermentalgiana</name>
    <dbReference type="NCBI Taxonomy" id="2315210"/>
    <lineage>
        <taxon>Eukaryota</taxon>
        <taxon>Sar</taxon>
        <taxon>Stramenopiles</taxon>
        <taxon>Bigyra</taxon>
        <taxon>Labyrinthulomycetes</taxon>
        <taxon>Thraustochytrida</taxon>
        <taxon>Thraustochytriidae</taxon>
        <taxon>Hondaea</taxon>
    </lineage>
</organism>
<evidence type="ECO:0000259" key="7">
    <source>
        <dbReference type="Pfam" id="PF01619"/>
    </source>
</evidence>
<dbReference type="InterPro" id="IPR015659">
    <property type="entry name" value="Proline_oxidase"/>
</dbReference>
<dbReference type="GO" id="GO:0071949">
    <property type="term" value="F:FAD binding"/>
    <property type="evidence" value="ECO:0007669"/>
    <property type="project" value="TreeGrafter"/>
</dbReference>
<comment type="similarity">
    <text evidence="1 5">Belongs to the proline oxidase family.</text>
</comment>
<keyword evidence="4 5" id="KW-0642">Proline metabolism</keyword>
<dbReference type="EMBL" id="BEYU01000005">
    <property type="protein sequence ID" value="GBG24301.1"/>
    <property type="molecule type" value="Genomic_DNA"/>
</dbReference>
<keyword evidence="5" id="KW-0274">FAD</keyword>
<dbReference type="Proteomes" id="UP000241890">
    <property type="component" value="Unassembled WGS sequence"/>
</dbReference>
<gene>
    <name evidence="8" type="ORF">FCC1311_005192</name>
</gene>
<feature type="region of interest" description="Disordered" evidence="6">
    <location>
        <begin position="25"/>
        <end position="50"/>
    </location>
</feature>
<comment type="cofactor">
    <cofactor evidence="5">
        <name>FAD</name>
        <dbReference type="ChEBI" id="CHEBI:57692"/>
    </cofactor>
</comment>
<feature type="domain" description="Proline dehydrogenase" evidence="7">
    <location>
        <begin position="189"/>
        <end position="551"/>
    </location>
</feature>
<accession>A0A2R5G8D0</accession>
<keyword evidence="5" id="KW-0285">Flavoprotein</keyword>
<keyword evidence="3 5" id="KW-0560">Oxidoreductase</keyword>
<evidence type="ECO:0000256" key="1">
    <source>
        <dbReference type="ARBA" id="ARBA00005869"/>
    </source>
</evidence>
<proteinExistence type="inferred from homology"/>
<evidence type="ECO:0000256" key="5">
    <source>
        <dbReference type="RuleBase" id="RU364054"/>
    </source>
</evidence>
<reference evidence="8 9" key="1">
    <citation type="submission" date="2017-12" db="EMBL/GenBank/DDBJ databases">
        <title>Sequencing, de novo assembly and annotation of complete genome of a new Thraustochytrid species, strain FCC1311.</title>
        <authorList>
            <person name="Sedici K."/>
            <person name="Godart F."/>
            <person name="Aiese Cigliano R."/>
            <person name="Sanseverino W."/>
            <person name="Barakat M."/>
            <person name="Ortet P."/>
            <person name="Marechal E."/>
            <person name="Cagnac O."/>
            <person name="Amato A."/>
        </authorList>
    </citation>
    <scope>NUCLEOTIDE SEQUENCE [LARGE SCALE GENOMIC DNA]</scope>
</reference>
<dbReference type="AlphaFoldDB" id="A0A2R5G8D0"/>
<dbReference type="InParanoid" id="A0A2R5G8D0"/>
<dbReference type="OrthoDB" id="5464at2759"/>
<sequence>MLASRTGVSQLSRWTHLQRSLATATRATQQALPPATSPPPPTTATPSDIYDPKFVNEVAENSDLNFNDTGLAFKNKTTFDLIRAYAVLRICGIEPLVARSEKLIGLSYSVLGKTITNFVVRHTFFKQFCAAEDEAGLIPLMKRLEKGGVSGILDYAVEADLTTHREERENEVKVRVYEYEGELACDHATEVFESCIRTAATVSQQKGTRSRPFAAIKVTALGNPKLLKRMSEMIVETRRLFQRMEDDLERPTIGSLSLEEWRLAYSKYFVDPEDPAMVDELFYYVLGREPSSGEEPPPRLDIVDWSRSMNIDVISKLVDSCKTRGPLAEVALTEEEVELSRALFGRLDRLAKLAKEQGVSLMVDAEQTYFQPCIDANVLMLQRHYNMDGTATIYNTYQCYLKSTDERLSQDLDRSKREGWKLAAKLVRGAYMVAERKLASENGYPDPIHDNIEDTHACYHRNLDVMLADADAEVMVASHNQQTCEFTVAQMSAYNIEPDSGKVHFGQLRGMSDHLTYNLGAHNYSAYKYLPYGQVHEVLPYLIRRAQENSGLMAGAVHERGLLLKEITQRINPFANRVSASSNSTA</sequence>
<evidence type="ECO:0000313" key="9">
    <source>
        <dbReference type="Proteomes" id="UP000241890"/>
    </source>
</evidence>
<dbReference type="SUPFAM" id="SSF51730">
    <property type="entry name" value="FAD-linked oxidoreductase"/>
    <property type="match status" value="1"/>
</dbReference>
<dbReference type="GO" id="GO:0004657">
    <property type="term" value="F:proline dehydrogenase activity"/>
    <property type="evidence" value="ECO:0007669"/>
    <property type="project" value="UniProtKB-EC"/>
</dbReference>
<dbReference type="InterPro" id="IPR029041">
    <property type="entry name" value="FAD-linked_oxidoreductase-like"/>
</dbReference>
<dbReference type="Gene3D" id="3.20.20.220">
    <property type="match status" value="2"/>
</dbReference>
<feature type="compositionally biased region" description="Low complexity" evidence="6">
    <location>
        <begin position="25"/>
        <end position="34"/>
    </location>
</feature>
<protein>
    <recommendedName>
        <fullName evidence="2 5">Proline dehydrogenase</fullName>
        <ecNumber evidence="2 5">1.5.5.2</ecNumber>
    </recommendedName>
</protein>
<dbReference type="InterPro" id="IPR002872">
    <property type="entry name" value="Proline_DH_dom"/>
</dbReference>